<sequence>MIFSYAWWHENVINHLSVMNVSVAVVLLMFTYSFTAAKSFSLNRFNQQKWMRDDVKVPSSVERVHVIILVHGWMGNSSELRFLETTLNQLAQAHHDKDPSTCFVVHSAKANDGNTMDGIAAGGGRVAAEVNGILADIQTNDKLQVSLSFVGNSLGGLYARYALSEISALREGTIRPSVFCTIATPHLGVSEHTFLPIPRLLEHFIARTMMGTGCDLFRISNVIDRMTTERRFVEPLRKFSTRLAYINAHNTDFQVPTPTAGFLCDSTEINHYRIPTSADMPHEVFRAHTARRNEIEYPSMTKPISVQKMAGRLDEMGWMKVFCDVREHVLAVPLPPFPPFLVNTSQAQGNVIGDWHSSSDLLRLYGSQQIEQKRKLYMPFGHTVLVANAKSRLYEQWNSGGRPIMRQLATELLQFITSEQTIVYPKLSSEKRQ</sequence>
<evidence type="ECO:0000259" key="2">
    <source>
        <dbReference type="Pfam" id="PF05057"/>
    </source>
</evidence>
<dbReference type="Proteomes" id="UP000198406">
    <property type="component" value="Unassembled WGS sequence"/>
</dbReference>
<proteinExistence type="predicted"/>
<evidence type="ECO:0000256" key="1">
    <source>
        <dbReference type="SAM" id="Phobius"/>
    </source>
</evidence>
<dbReference type="InterPro" id="IPR007751">
    <property type="entry name" value="DUF676_lipase-like"/>
</dbReference>
<dbReference type="EMBL" id="BDSP01000030">
    <property type="protein sequence ID" value="GAX10906.1"/>
    <property type="molecule type" value="Genomic_DNA"/>
</dbReference>
<organism evidence="3 4">
    <name type="scientific">Fistulifera solaris</name>
    <name type="common">Oleaginous diatom</name>
    <dbReference type="NCBI Taxonomy" id="1519565"/>
    <lineage>
        <taxon>Eukaryota</taxon>
        <taxon>Sar</taxon>
        <taxon>Stramenopiles</taxon>
        <taxon>Ochrophyta</taxon>
        <taxon>Bacillariophyta</taxon>
        <taxon>Bacillariophyceae</taxon>
        <taxon>Bacillariophycidae</taxon>
        <taxon>Naviculales</taxon>
        <taxon>Naviculaceae</taxon>
        <taxon>Fistulifera</taxon>
    </lineage>
</organism>
<dbReference type="SUPFAM" id="SSF53474">
    <property type="entry name" value="alpha/beta-Hydrolases"/>
    <property type="match status" value="1"/>
</dbReference>
<keyword evidence="4" id="KW-1185">Reference proteome</keyword>
<keyword evidence="1" id="KW-0812">Transmembrane</keyword>
<dbReference type="AlphaFoldDB" id="A0A1Z5JAB9"/>
<feature type="transmembrane region" description="Helical" evidence="1">
    <location>
        <begin position="12"/>
        <end position="34"/>
    </location>
</feature>
<dbReference type="InterPro" id="IPR044294">
    <property type="entry name" value="Lipase-like"/>
</dbReference>
<dbReference type="PANTHER" id="PTHR12482:SF62">
    <property type="entry name" value="LIPASE ROG1-RELATED"/>
    <property type="match status" value="1"/>
</dbReference>
<dbReference type="Gene3D" id="3.40.50.1820">
    <property type="entry name" value="alpha/beta hydrolase"/>
    <property type="match status" value="1"/>
</dbReference>
<comment type="caution">
    <text evidence="3">The sequence shown here is derived from an EMBL/GenBank/DDBJ whole genome shotgun (WGS) entry which is preliminary data.</text>
</comment>
<reference evidence="3 4" key="1">
    <citation type="journal article" date="2015" name="Plant Cell">
        <title>Oil accumulation by the oleaginous diatom Fistulifera solaris as revealed by the genome and transcriptome.</title>
        <authorList>
            <person name="Tanaka T."/>
            <person name="Maeda Y."/>
            <person name="Veluchamy A."/>
            <person name="Tanaka M."/>
            <person name="Abida H."/>
            <person name="Marechal E."/>
            <person name="Bowler C."/>
            <person name="Muto M."/>
            <person name="Sunaga Y."/>
            <person name="Tanaka M."/>
            <person name="Yoshino T."/>
            <person name="Taniguchi T."/>
            <person name="Fukuda Y."/>
            <person name="Nemoto M."/>
            <person name="Matsumoto M."/>
            <person name="Wong P.S."/>
            <person name="Aburatani S."/>
            <person name="Fujibuchi W."/>
        </authorList>
    </citation>
    <scope>NUCLEOTIDE SEQUENCE [LARGE SCALE GENOMIC DNA]</scope>
    <source>
        <strain evidence="3 4">JPCC DA0580</strain>
    </source>
</reference>
<gene>
    <name evidence="3" type="ORF">FisN_4Hh143</name>
</gene>
<feature type="domain" description="DUF676" evidence="2">
    <location>
        <begin position="62"/>
        <end position="252"/>
    </location>
</feature>
<dbReference type="OrthoDB" id="273452at2759"/>
<dbReference type="InterPro" id="IPR029058">
    <property type="entry name" value="AB_hydrolase_fold"/>
</dbReference>
<accession>A0A1Z5JAB9</accession>
<evidence type="ECO:0000313" key="4">
    <source>
        <dbReference type="Proteomes" id="UP000198406"/>
    </source>
</evidence>
<dbReference type="PANTHER" id="PTHR12482">
    <property type="entry name" value="LIPASE ROG1-RELATED-RELATED"/>
    <property type="match status" value="1"/>
</dbReference>
<name>A0A1Z5JAB9_FISSO</name>
<keyword evidence="1" id="KW-0472">Membrane</keyword>
<dbReference type="Pfam" id="PF05057">
    <property type="entry name" value="DUF676"/>
    <property type="match status" value="1"/>
</dbReference>
<protein>
    <recommendedName>
        <fullName evidence="2">DUF676 domain-containing protein</fullName>
    </recommendedName>
</protein>
<evidence type="ECO:0000313" key="3">
    <source>
        <dbReference type="EMBL" id="GAX10906.1"/>
    </source>
</evidence>
<keyword evidence="1" id="KW-1133">Transmembrane helix</keyword>
<dbReference type="InParanoid" id="A0A1Z5JAB9"/>